<dbReference type="Gene3D" id="3.40.50.300">
    <property type="entry name" value="P-loop containing nucleotide triphosphate hydrolases"/>
    <property type="match status" value="1"/>
</dbReference>
<feature type="domain" description="DNA primase/polymerase bifunctional N-terminal" evidence="1">
    <location>
        <begin position="95"/>
        <end position="233"/>
    </location>
</feature>
<proteinExistence type="predicted"/>
<dbReference type="SMART" id="SM00943">
    <property type="entry name" value="Prim-Pol"/>
    <property type="match status" value="1"/>
</dbReference>
<evidence type="ECO:0000259" key="1">
    <source>
        <dbReference type="SMART" id="SM00943"/>
    </source>
</evidence>
<name>A0A0F9JC39_9ZZZZ</name>
<comment type="caution">
    <text evidence="2">The sequence shown here is derived from an EMBL/GenBank/DDBJ whole genome shotgun (WGS) entry which is preliminary data.</text>
</comment>
<dbReference type="InterPro" id="IPR027417">
    <property type="entry name" value="P-loop_NTPase"/>
</dbReference>
<reference evidence="2" key="1">
    <citation type="journal article" date="2015" name="Nature">
        <title>Complex archaea that bridge the gap between prokaryotes and eukaryotes.</title>
        <authorList>
            <person name="Spang A."/>
            <person name="Saw J.H."/>
            <person name="Jorgensen S.L."/>
            <person name="Zaremba-Niedzwiedzka K."/>
            <person name="Martijn J."/>
            <person name="Lind A.E."/>
            <person name="van Eijk R."/>
            <person name="Schleper C."/>
            <person name="Guy L."/>
            <person name="Ettema T.J."/>
        </authorList>
    </citation>
    <scope>NUCLEOTIDE SEQUENCE</scope>
</reference>
<sequence>MREIFKYTEDYLKKTEKRRNNMYVCPKCSKPIAAIRPFVEYSLFCMSCQKIGNLFELVRLFEKDKNYLTDEEIEQYLKEFLKLDITTEIEIDNALDFYEKNGFDLVPIIKNGKIPIEKEWTTKEHKNKKEWKDWLNNGLNIGIKTGKCSNVIVIDFDGEIPEELSKSNTLKQKTKNGMHFFFRYDSDLPKTRIDKLKIDIENNGGQVVAYPSIVEDCKRTINLEEISELPNDWKKFILSKINKRTTLNLEEEKKFEINEDFHEDLIKEGNRHHIMMSLGGILRRKLNMYDTTFVLDILNKKLSSPSMSRIEFDNIVKSLEKYTSYDDVEIAKKILDYIRRCPDQEATAADIQFGLYLKKAEVDKTLGYLLKEEYIIKKNRTFHLLQKVDWRDTFMGESNPIKFKMPYFHDSATFRDGDMLVIGAKAKVGKTHIAMNIIKRLVAQGIKPYYACLESGSRFPIISQSLALKEGDYWNSLKFKPESSELKENSITIIDWLLPGDYANTDKIFAHLSNQLIRFGGLLIVFVQIRDSNAEFFAKDMVAFFPSFVCKYLYNDDSDGSTGYFKIEYMRESVDNRKKLSIPCKYDMFSKELKRLDEIGD</sequence>
<dbReference type="AlphaFoldDB" id="A0A0F9JC39"/>
<organism evidence="2">
    <name type="scientific">marine sediment metagenome</name>
    <dbReference type="NCBI Taxonomy" id="412755"/>
    <lineage>
        <taxon>unclassified sequences</taxon>
        <taxon>metagenomes</taxon>
        <taxon>ecological metagenomes</taxon>
    </lineage>
</organism>
<dbReference type="InterPro" id="IPR015330">
    <property type="entry name" value="DNA_primase/pol_bifunc_N"/>
</dbReference>
<dbReference type="CDD" id="cd04859">
    <property type="entry name" value="Prim_Pol"/>
    <property type="match status" value="1"/>
</dbReference>
<accession>A0A0F9JC39</accession>
<gene>
    <name evidence="2" type="ORF">LCGC14_1471910</name>
</gene>
<dbReference type="SUPFAM" id="SSF56747">
    <property type="entry name" value="Prim-pol domain"/>
    <property type="match status" value="1"/>
</dbReference>
<dbReference type="EMBL" id="LAZR01010362">
    <property type="protein sequence ID" value="KKM67359.1"/>
    <property type="molecule type" value="Genomic_DNA"/>
</dbReference>
<evidence type="ECO:0000313" key="2">
    <source>
        <dbReference type="EMBL" id="KKM67359.1"/>
    </source>
</evidence>
<dbReference type="Pfam" id="PF09250">
    <property type="entry name" value="Prim-Pol"/>
    <property type="match status" value="1"/>
</dbReference>
<protein>
    <recommendedName>
        <fullName evidence="1">DNA primase/polymerase bifunctional N-terminal domain-containing protein</fullName>
    </recommendedName>
</protein>